<dbReference type="Pfam" id="PF01546">
    <property type="entry name" value="Peptidase_M20"/>
    <property type="match status" value="1"/>
</dbReference>
<evidence type="ECO:0000313" key="3">
    <source>
        <dbReference type="EMBL" id="SVD61023.1"/>
    </source>
</evidence>
<evidence type="ECO:0000256" key="1">
    <source>
        <dbReference type="ARBA" id="ARBA00022801"/>
    </source>
</evidence>
<dbReference type="Gene3D" id="3.40.630.10">
    <property type="entry name" value="Zn peptidases"/>
    <property type="match status" value="1"/>
</dbReference>
<dbReference type="AlphaFoldDB" id="A0A382WQI5"/>
<dbReference type="InterPro" id="IPR002933">
    <property type="entry name" value="Peptidase_M20"/>
</dbReference>
<gene>
    <name evidence="3" type="ORF">METZ01_LOCUS413877</name>
</gene>
<dbReference type="InterPro" id="IPR050072">
    <property type="entry name" value="Peptidase_M20A"/>
</dbReference>
<proteinExistence type="predicted"/>
<dbReference type="GO" id="GO:0006526">
    <property type="term" value="P:L-arginine biosynthetic process"/>
    <property type="evidence" value="ECO:0007669"/>
    <property type="project" value="TreeGrafter"/>
</dbReference>
<dbReference type="PANTHER" id="PTHR43808:SF31">
    <property type="entry name" value="N-ACETYL-L-CITRULLINE DEACETYLASE"/>
    <property type="match status" value="1"/>
</dbReference>
<organism evidence="3">
    <name type="scientific">marine metagenome</name>
    <dbReference type="NCBI Taxonomy" id="408172"/>
    <lineage>
        <taxon>unclassified sequences</taxon>
        <taxon>metagenomes</taxon>
        <taxon>ecological metagenomes</taxon>
    </lineage>
</organism>
<protein>
    <recommendedName>
        <fullName evidence="4">Peptidase M20 dimerisation domain-containing protein</fullName>
    </recommendedName>
</protein>
<dbReference type="EMBL" id="UINC01161686">
    <property type="protein sequence ID" value="SVD61023.1"/>
    <property type="molecule type" value="Genomic_DNA"/>
</dbReference>
<name>A0A382WQI5_9ZZZZ</name>
<feature type="non-terminal residue" evidence="3">
    <location>
        <position position="161"/>
    </location>
</feature>
<dbReference type="PANTHER" id="PTHR43808">
    <property type="entry name" value="ACETYLORNITHINE DEACETYLASE"/>
    <property type="match status" value="1"/>
</dbReference>
<sequence length="161" mass="17572">MRSEYRAPQPDNGIPHMPETQFSSIEMIKKLVSFDTTSRASNLELIDFVATHLSALGVESHLIHDESGEKANLYATIGPRDVPGIVLSGHTDVVPVDGQAWDTNPFEVVEKDNRLFGRGTSDMKSFIAIALAMAPDFANTKLKTPIHFALSFDEEVGCLGA</sequence>
<keyword evidence="2" id="KW-0862">Zinc</keyword>
<dbReference type="PROSITE" id="PS00759">
    <property type="entry name" value="ARGE_DAPE_CPG2_2"/>
    <property type="match status" value="1"/>
</dbReference>
<dbReference type="InterPro" id="IPR001261">
    <property type="entry name" value="ArgE/DapE_CS"/>
</dbReference>
<dbReference type="SUPFAM" id="SSF53187">
    <property type="entry name" value="Zn-dependent exopeptidases"/>
    <property type="match status" value="1"/>
</dbReference>
<evidence type="ECO:0000256" key="2">
    <source>
        <dbReference type="ARBA" id="ARBA00022833"/>
    </source>
</evidence>
<reference evidence="3" key="1">
    <citation type="submission" date="2018-05" db="EMBL/GenBank/DDBJ databases">
        <authorList>
            <person name="Lanie J.A."/>
            <person name="Ng W.-L."/>
            <person name="Kazmierczak K.M."/>
            <person name="Andrzejewski T.M."/>
            <person name="Davidsen T.M."/>
            <person name="Wayne K.J."/>
            <person name="Tettelin H."/>
            <person name="Glass J.I."/>
            <person name="Rusch D."/>
            <person name="Podicherti R."/>
            <person name="Tsui H.-C.T."/>
            <person name="Winkler M.E."/>
        </authorList>
    </citation>
    <scope>NUCLEOTIDE SEQUENCE</scope>
</reference>
<dbReference type="GO" id="GO:0008777">
    <property type="term" value="F:acetylornithine deacetylase activity"/>
    <property type="evidence" value="ECO:0007669"/>
    <property type="project" value="TreeGrafter"/>
</dbReference>
<accession>A0A382WQI5</accession>
<keyword evidence="1" id="KW-0378">Hydrolase</keyword>
<evidence type="ECO:0008006" key="4">
    <source>
        <dbReference type="Google" id="ProtNLM"/>
    </source>
</evidence>